<dbReference type="Proteomes" id="UP001390339">
    <property type="component" value="Unassembled WGS sequence"/>
</dbReference>
<protein>
    <submittedName>
        <fullName evidence="3">Uncharacterized protein</fullName>
    </submittedName>
</protein>
<dbReference type="EMBL" id="JAPCWZ010000005">
    <property type="protein sequence ID" value="KAK8863041.1"/>
    <property type="molecule type" value="Genomic_DNA"/>
</dbReference>
<keyword evidence="4" id="KW-1185">Reference proteome</keyword>
<proteinExistence type="predicted"/>
<sequence>MRGIAPLWALLLANAVSWVHAVDAETPMIVYPGTEKNPTWTDTKTLTRPLAHPNGLKLQAEKYYNWVRKQPGAFTGRNTGENSLLVAVVYNPKTQKLAASTIPRGAFHDALKDTEKAKKIAPVWAKVRETLIGTPKNKVTESRIDAEDGAYYVLEQSGGFKAASGSLKYGDKTKENSVWITVWGTKHAGVNPQDKDIAQKLKLVTGTTVDLCDNPAKKSPDCNKLANELGVYIEGVAPPAKNNNNPPPPKNNNPPPPKNNQAPAPRPVTPPPAGPPKRPASQSPPKSPSKEDKKKKGGKRRASVPIEVEA</sequence>
<evidence type="ECO:0000256" key="2">
    <source>
        <dbReference type="SAM" id="SignalP"/>
    </source>
</evidence>
<feature type="compositionally biased region" description="Pro residues" evidence="1">
    <location>
        <begin position="245"/>
        <end position="278"/>
    </location>
</feature>
<organism evidence="3 4">
    <name type="scientific">Apiospora arundinis</name>
    <dbReference type="NCBI Taxonomy" id="335852"/>
    <lineage>
        <taxon>Eukaryota</taxon>
        <taxon>Fungi</taxon>
        <taxon>Dikarya</taxon>
        <taxon>Ascomycota</taxon>
        <taxon>Pezizomycotina</taxon>
        <taxon>Sordariomycetes</taxon>
        <taxon>Xylariomycetidae</taxon>
        <taxon>Amphisphaeriales</taxon>
        <taxon>Apiosporaceae</taxon>
        <taxon>Apiospora</taxon>
    </lineage>
</organism>
<name>A0ABR2IHK0_9PEZI</name>
<evidence type="ECO:0000256" key="1">
    <source>
        <dbReference type="SAM" id="MobiDB-lite"/>
    </source>
</evidence>
<accession>A0ABR2IHK0</accession>
<gene>
    <name evidence="3" type="ORF">PGQ11_009276</name>
</gene>
<feature type="chain" id="PRO_5045909162" evidence="2">
    <location>
        <begin position="25"/>
        <end position="310"/>
    </location>
</feature>
<evidence type="ECO:0000313" key="4">
    <source>
        <dbReference type="Proteomes" id="UP001390339"/>
    </source>
</evidence>
<feature type="signal peptide" evidence="2">
    <location>
        <begin position="1"/>
        <end position="24"/>
    </location>
</feature>
<evidence type="ECO:0000313" key="3">
    <source>
        <dbReference type="EMBL" id="KAK8863041.1"/>
    </source>
</evidence>
<reference evidence="3 4" key="1">
    <citation type="journal article" date="2024" name="IMA Fungus">
        <title>Apiospora arundinis, a panoply of carbohydrate-active enzymes and secondary metabolites.</title>
        <authorList>
            <person name="Sorensen T."/>
            <person name="Petersen C."/>
            <person name="Muurmann A.T."/>
            <person name="Christiansen J.V."/>
            <person name="Brundto M.L."/>
            <person name="Overgaard C.K."/>
            <person name="Boysen A.T."/>
            <person name="Wollenberg R.D."/>
            <person name="Larsen T.O."/>
            <person name="Sorensen J.L."/>
            <person name="Nielsen K.L."/>
            <person name="Sondergaard T.E."/>
        </authorList>
    </citation>
    <scope>NUCLEOTIDE SEQUENCE [LARGE SCALE GENOMIC DNA]</scope>
    <source>
        <strain evidence="3 4">AAU 773</strain>
    </source>
</reference>
<comment type="caution">
    <text evidence="3">The sequence shown here is derived from an EMBL/GenBank/DDBJ whole genome shotgun (WGS) entry which is preliminary data.</text>
</comment>
<keyword evidence="2" id="KW-0732">Signal</keyword>
<feature type="region of interest" description="Disordered" evidence="1">
    <location>
        <begin position="236"/>
        <end position="310"/>
    </location>
</feature>